<dbReference type="Proteomes" id="UP000179237">
    <property type="component" value="Unassembled WGS sequence"/>
</dbReference>
<dbReference type="AlphaFoldDB" id="A0A1F5FT90"/>
<dbReference type="EMBL" id="MFAQ01000038">
    <property type="protein sequence ID" value="OGD82831.1"/>
    <property type="molecule type" value="Genomic_DNA"/>
</dbReference>
<evidence type="ECO:0000313" key="2">
    <source>
        <dbReference type="EMBL" id="OGD82831.1"/>
    </source>
</evidence>
<gene>
    <name evidence="2" type="ORF">A2572_04710</name>
</gene>
<comment type="caution">
    <text evidence="2">The sequence shown here is derived from an EMBL/GenBank/DDBJ whole genome shotgun (WGS) entry which is preliminary data.</text>
</comment>
<name>A0A1F5FT90_9BACT</name>
<accession>A0A1F5FT90</accession>
<keyword evidence="1" id="KW-0472">Membrane</keyword>
<feature type="transmembrane region" description="Helical" evidence="1">
    <location>
        <begin position="6"/>
        <end position="31"/>
    </location>
</feature>
<keyword evidence="1" id="KW-0812">Transmembrane</keyword>
<keyword evidence="1" id="KW-1133">Transmembrane helix</keyword>
<sequence>MNWLALNLVFVLIYGALAVLYLVTTVCNWIFVDCRDWNVEEGKNWWEDIKFALLVAFPVLNFGILVTTIYYWYVPRTNP</sequence>
<proteinExistence type="predicted"/>
<evidence type="ECO:0000256" key="1">
    <source>
        <dbReference type="SAM" id="Phobius"/>
    </source>
</evidence>
<evidence type="ECO:0000313" key="3">
    <source>
        <dbReference type="Proteomes" id="UP000179237"/>
    </source>
</evidence>
<reference evidence="2 3" key="1">
    <citation type="journal article" date="2016" name="Nat. Commun.">
        <title>Thousands of microbial genomes shed light on interconnected biogeochemical processes in an aquifer system.</title>
        <authorList>
            <person name="Anantharaman K."/>
            <person name="Brown C.T."/>
            <person name="Hug L.A."/>
            <person name="Sharon I."/>
            <person name="Castelle C.J."/>
            <person name="Probst A.J."/>
            <person name="Thomas B.C."/>
            <person name="Singh A."/>
            <person name="Wilkins M.J."/>
            <person name="Karaoz U."/>
            <person name="Brodie E.L."/>
            <person name="Williams K.H."/>
            <person name="Hubbard S.S."/>
            <person name="Banfield J.F."/>
        </authorList>
    </citation>
    <scope>NUCLEOTIDE SEQUENCE [LARGE SCALE GENOMIC DNA]</scope>
</reference>
<protein>
    <recommendedName>
        <fullName evidence="4">DUF5671 domain-containing protein</fullName>
    </recommendedName>
</protein>
<organism evidence="2 3">
    <name type="scientific">Candidatus Collierbacteria bacterium RIFOXYD1_FULL_40_9</name>
    <dbReference type="NCBI Taxonomy" id="1817731"/>
    <lineage>
        <taxon>Bacteria</taxon>
        <taxon>Candidatus Collieribacteriota</taxon>
    </lineage>
</organism>
<evidence type="ECO:0008006" key="4">
    <source>
        <dbReference type="Google" id="ProtNLM"/>
    </source>
</evidence>
<feature type="transmembrane region" description="Helical" evidence="1">
    <location>
        <begin position="51"/>
        <end position="73"/>
    </location>
</feature>